<evidence type="ECO:0000313" key="1">
    <source>
        <dbReference type="EMBL" id="JAD82257.1"/>
    </source>
</evidence>
<name>A0A0A9DER6_ARUDO</name>
<sequence>MRLRGLGKAAGSSWIKVQDAALQNYPKNDQIYSILQGVD</sequence>
<accession>A0A0A9DER6</accession>
<dbReference type="EMBL" id="GBRH01215638">
    <property type="protein sequence ID" value="JAD82257.1"/>
    <property type="molecule type" value="Transcribed_RNA"/>
</dbReference>
<reference evidence="1" key="1">
    <citation type="submission" date="2014-09" db="EMBL/GenBank/DDBJ databases">
        <authorList>
            <person name="Magalhaes I.L.F."/>
            <person name="Oliveira U."/>
            <person name="Santos F.R."/>
            <person name="Vidigal T.H.D.A."/>
            <person name="Brescovit A.D."/>
            <person name="Santos A.J."/>
        </authorList>
    </citation>
    <scope>NUCLEOTIDE SEQUENCE</scope>
    <source>
        <tissue evidence="1">Shoot tissue taken approximately 20 cm above the soil surface</tissue>
    </source>
</reference>
<organism evidence="1">
    <name type="scientific">Arundo donax</name>
    <name type="common">Giant reed</name>
    <name type="synonym">Donax arundinaceus</name>
    <dbReference type="NCBI Taxonomy" id="35708"/>
    <lineage>
        <taxon>Eukaryota</taxon>
        <taxon>Viridiplantae</taxon>
        <taxon>Streptophyta</taxon>
        <taxon>Embryophyta</taxon>
        <taxon>Tracheophyta</taxon>
        <taxon>Spermatophyta</taxon>
        <taxon>Magnoliopsida</taxon>
        <taxon>Liliopsida</taxon>
        <taxon>Poales</taxon>
        <taxon>Poaceae</taxon>
        <taxon>PACMAD clade</taxon>
        <taxon>Arundinoideae</taxon>
        <taxon>Arundineae</taxon>
        <taxon>Arundo</taxon>
    </lineage>
</organism>
<dbReference type="AlphaFoldDB" id="A0A0A9DER6"/>
<proteinExistence type="predicted"/>
<protein>
    <submittedName>
        <fullName evidence="1">Uncharacterized protein</fullName>
    </submittedName>
</protein>
<reference evidence="1" key="2">
    <citation type="journal article" date="2015" name="Data Brief">
        <title>Shoot transcriptome of the giant reed, Arundo donax.</title>
        <authorList>
            <person name="Barrero R.A."/>
            <person name="Guerrero F.D."/>
            <person name="Moolhuijzen P."/>
            <person name="Goolsby J.A."/>
            <person name="Tidwell J."/>
            <person name="Bellgard S.E."/>
            <person name="Bellgard M.I."/>
        </authorList>
    </citation>
    <scope>NUCLEOTIDE SEQUENCE</scope>
    <source>
        <tissue evidence="1">Shoot tissue taken approximately 20 cm above the soil surface</tissue>
    </source>
</reference>